<name>A0ABW0AF31_9ACTN</name>
<comment type="similarity">
    <text evidence="4">Belongs to the fabD family.</text>
</comment>
<evidence type="ECO:0000313" key="7">
    <source>
        <dbReference type="EMBL" id="MFC5152077.1"/>
    </source>
</evidence>
<comment type="catalytic activity">
    <reaction evidence="3 4">
        <text>holo-[ACP] + malonyl-CoA = malonyl-[ACP] + CoA</text>
        <dbReference type="Rhea" id="RHEA:41792"/>
        <dbReference type="Rhea" id="RHEA-COMP:9623"/>
        <dbReference type="Rhea" id="RHEA-COMP:9685"/>
        <dbReference type="ChEBI" id="CHEBI:57287"/>
        <dbReference type="ChEBI" id="CHEBI:57384"/>
        <dbReference type="ChEBI" id="CHEBI:64479"/>
        <dbReference type="ChEBI" id="CHEBI:78449"/>
        <dbReference type="EC" id="2.3.1.39"/>
    </reaction>
</comment>
<accession>A0ABW0AF31</accession>
<dbReference type="InterPro" id="IPR001227">
    <property type="entry name" value="Ac_transferase_dom_sf"/>
</dbReference>
<dbReference type="InterPro" id="IPR016036">
    <property type="entry name" value="Malonyl_transacylase_ACP-bd"/>
</dbReference>
<dbReference type="SUPFAM" id="SSF55048">
    <property type="entry name" value="Probable ACP-binding domain of malonyl-CoA ACP transacylase"/>
    <property type="match status" value="1"/>
</dbReference>
<reference evidence="8" key="1">
    <citation type="journal article" date="2019" name="Int. J. Syst. Evol. Microbiol.">
        <title>The Global Catalogue of Microorganisms (GCM) 10K type strain sequencing project: providing services to taxonomists for standard genome sequencing and annotation.</title>
        <authorList>
            <consortium name="The Broad Institute Genomics Platform"/>
            <consortium name="The Broad Institute Genome Sequencing Center for Infectious Disease"/>
            <person name="Wu L."/>
            <person name="Ma J."/>
        </authorList>
    </citation>
    <scope>NUCLEOTIDE SEQUENCE [LARGE SCALE GENOMIC DNA]</scope>
    <source>
        <strain evidence="8">PCU 266</strain>
    </source>
</reference>
<evidence type="ECO:0000256" key="5">
    <source>
        <dbReference type="SAM" id="MobiDB-lite"/>
    </source>
</evidence>
<dbReference type="SUPFAM" id="SSF52151">
    <property type="entry name" value="FabD/lysophospholipase-like"/>
    <property type="match status" value="1"/>
</dbReference>
<dbReference type="SMART" id="SM00827">
    <property type="entry name" value="PKS_AT"/>
    <property type="match status" value="1"/>
</dbReference>
<protein>
    <recommendedName>
        <fullName evidence="4">Malonyl CoA-acyl carrier protein transacylase</fullName>
        <ecNumber evidence="4">2.3.1.39</ecNumber>
    </recommendedName>
</protein>
<dbReference type="PIRSF" id="PIRSF000446">
    <property type="entry name" value="Mct"/>
    <property type="match status" value="1"/>
</dbReference>
<proteinExistence type="inferred from homology"/>
<dbReference type="InterPro" id="IPR016035">
    <property type="entry name" value="Acyl_Trfase/lysoPLipase"/>
</dbReference>
<sequence length="314" mass="33263">MTVSPGSENAGTPAGALFPGQGVQREGRGRAWRDTPSWSLVETVSEASGHDVAALLLDTPTERLARTDFAQITVFTAALLSWFEFRRLRPDAAIGAFAGHSLGEYTALVAAGALTVADGARLVGERGRAMDRISRRSPGAMAAVTGADSGRVEEFVRELRENGADIWVANLNSPRQTVVAGSPTAIRDAAGPARAAGWRYQTLPVLAACHTAHMAPAARALEKALAKVRFAAEHRPVVANVDGASHTDGREWPTLCLRQLTHPVRWVDSLTTLESLGCRRLIDFGPGRTLAGLAHRTLPHLPAVSAPAPRSVAA</sequence>
<dbReference type="Proteomes" id="UP001596160">
    <property type="component" value="Unassembled WGS sequence"/>
</dbReference>
<keyword evidence="8" id="KW-1185">Reference proteome</keyword>
<keyword evidence="2 4" id="KW-0012">Acyltransferase</keyword>
<dbReference type="PANTHER" id="PTHR42681:SF1">
    <property type="entry name" value="MALONYL-COA-ACYL CARRIER PROTEIN TRANSACYLASE, MITOCHONDRIAL"/>
    <property type="match status" value="1"/>
</dbReference>
<dbReference type="GO" id="GO:0004314">
    <property type="term" value="F:[acyl-carrier-protein] S-malonyltransferase activity"/>
    <property type="evidence" value="ECO:0007669"/>
    <property type="project" value="UniProtKB-EC"/>
</dbReference>
<dbReference type="InterPro" id="IPR014043">
    <property type="entry name" value="Acyl_transferase_dom"/>
</dbReference>
<dbReference type="Gene3D" id="3.30.70.250">
    <property type="entry name" value="Malonyl-CoA ACP transacylase, ACP-binding"/>
    <property type="match status" value="1"/>
</dbReference>
<dbReference type="EMBL" id="JBHSKP010000005">
    <property type="protein sequence ID" value="MFC5152077.1"/>
    <property type="molecule type" value="Genomic_DNA"/>
</dbReference>
<feature type="compositionally biased region" description="Polar residues" evidence="5">
    <location>
        <begin position="1"/>
        <end position="10"/>
    </location>
</feature>
<gene>
    <name evidence="7" type="ORF">ACFPRH_10060</name>
</gene>
<feature type="domain" description="Malonyl-CoA:ACP transacylase (MAT)" evidence="6">
    <location>
        <begin position="17"/>
        <end position="312"/>
    </location>
</feature>
<evidence type="ECO:0000256" key="1">
    <source>
        <dbReference type="ARBA" id="ARBA00022679"/>
    </source>
</evidence>
<comment type="caution">
    <text evidence="7">The sequence shown here is derived from an EMBL/GenBank/DDBJ whole genome shotgun (WGS) entry which is preliminary data.</text>
</comment>
<evidence type="ECO:0000259" key="6">
    <source>
        <dbReference type="SMART" id="SM00827"/>
    </source>
</evidence>
<keyword evidence="1 4" id="KW-0808">Transferase</keyword>
<evidence type="ECO:0000256" key="2">
    <source>
        <dbReference type="ARBA" id="ARBA00023315"/>
    </source>
</evidence>
<dbReference type="InterPro" id="IPR050858">
    <property type="entry name" value="Mal-CoA-ACP_Trans/PKS_FabD"/>
</dbReference>
<evidence type="ECO:0000256" key="3">
    <source>
        <dbReference type="ARBA" id="ARBA00048462"/>
    </source>
</evidence>
<feature type="region of interest" description="Disordered" evidence="5">
    <location>
        <begin position="1"/>
        <end position="29"/>
    </location>
</feature>
<dbReference type="EC" id="2.3.1.39" evidence="4"/>
<dbReference type="RefSeq" id="WP_381733792.1">
    <property type="nucleotide sequence ID" value="NZ_JBHSKP010000005.1"/>
</dbReference>
<organism evidence="7 8">
    <name type="scientific">Streptomyces amakusaensis</name>
    <dbReference type="NCBI Taxonomy" id="67271"/>
    <lineage>
        <taxon>Bacteria</taxon>
        <taxon>Bacillati</taxon>
        <taxon>Actinomycetota</taxon>
        <taxon>Actinomycetes</taxon>
        <taxon>Kitasatosporales</taxon>
        <taxon>Streptomycetaceae</taxon>
        <taxon>Streptomyces</taxon>
    </lineage>
</organism>
<dbReference type="PANTHER" id="PTHR42681">
    <property type="entry name" value="MALONYL-COA-ACYL CARRIER PROTEIN TRANSACYLASE, MITOCHONDRIAL"/>
    <property type="match status" value="1"/>
</dbReference>
<dbReference type="InterPro" id="IPR024925">
    <property type="entry name" value="Malonyl_CoA-ACP_transAc"/>
</dbReference>
<evidence type="ECO:0000313" key="8">
    <source>
        <dbReference type="Proteomes" id="UP001596160"/>
    </source>
</evidence>
<dbReference type="Gene3D" id="3.40.366.10">
    <property type="entry name" value="Malonyl-Coenzyme A Acyl Carrier Protein, domain 2"/>
    <property type="match status" value="1"/>
</dbReference>
<evidence type="ECO:0000256" key="4">
    <source>
        <dbReference type="PIRNR" id="PIRNR000446"/>
    </source>
</evidence>
<dbReference type="Pfam" id="PF00698">
    <property type="entry name" value="Acyl_transf_1"/>
    <property type="match status" value="1"/>
</dbReference>